<name>A0A0A9AAM6_ARUDO</name>
<evidence type="ECO:0000256" key="1">
    <source>
        <dbReference type="SAM" id="MobiDB-lite"/>
    </source>
</evidence>
<feature type="region of interest" description="Disordered" evidence="1">
    <location>
        <begin position="1"/>
        <end position="22"/>
    </location>
</feature>
<proteinExistence type="predicted"/>
<organism evidence="2">
    <name type="scientific">Arundo donax</name>
    <name type="common">Giant reed</name>
    <name type="synonym">Donax arundinaceus</name>
    <dbReference type="NCBI Taxonomy" id="35708"/>
    <lineage>
        <taxon>Eukaryota</taxon>
        <taxon>Viridiplantae</taxon>
        <taxon>Streptophyta</taxon>
        <taxon>Embryophyta</taxon>
        <taxon>Tracheophyta</taxon>
        <taxon>Spermatophyta</taxon>
        <taxon>Magnoliopsida</taxon>
        <taxon>Liliopsida</taxon>
        <taxon>Poales</taxon>
        <taxon>Poaceae</taxon>
        <taxon>PACMAD clade</taxon>
        <taxon>Arundinoideae</taxon>
        <taxon>Arundineae</taxon>
        <taxon>Arundo</taxon>
    </lineage>
</organism>
<reference evidence="2" key="2">
    <citation type="journal article" date="2015" name="Data Brief">
        <title>Shoot transcriptome of the giant reed, Arundo donax.</title>
        <authorList>
            <person name="Barrero R.A."/>
            <person name="Guerrero F.D."/>
            <person name="Moolhuijzen P."/>
            <person name="Goolsby J.A."/>
            <person name="Tidwell J."/>
            <person name="Bellgard S.E."/>
            <person name="Bellgard M.I."/>
        </authorList>
    </citation>
    <scope>NUCLEOTIDE SEQUENCE</scope>
    <source>
        <tissue evidence="2">Shoot tissue taken approximately 20 cm above the soil surface</tissue>
    </source>
</reference>
<accession>A0A0A9AAM6</accession>
<reference evidence="2" key="1">
    <citation type="submission" date="2014-09" db="EMBL/GenBank/DDBJ databases">
        <authorList>
            <person name="Magalhaes I.L.F."/>
            <person name="Oliveira U."/>
            <person name="Santos F.R."/>
            <person name="Vidigal T.H.D.A."/>
            <person name="Brescovit A.D."/>
            <person name="Santos A.J."/>
        </authorList>
    </citation>
    <scope>NUCLEOTIDE SEQUENCE</scope>
    <source>
        <tissue evidence="2">Shoot tissue taken approximately 20 cm above the soil surface</tissue>
    </source>
</reference>
<protein>
    <submittedName>
        <fullName evidence="2">Uncharacterized protein</fullName>
    </submittedName>
</protein>
<sequence length="22" mass="2452">MGVVDNYCSPSKLSHRPSVYLV</sequence>
<evidence type="ECO:0000313" key="2">
    <source>
        <dbReference type="EMBL" id="JAD48101.1"/>
    </source>
</evidence>
<dbReference type="EMBL" id="GBRH01249794">
    <property type="protein sequence ID" value="JAD48101.1"/>
    <property type="molecule type" value="Transcribed_RNA"/>
</dbReference>
<dbReference type="AlphaFoldDB" id="A0A0A9AAM6"/>